<dbReference type="SUPFAM" id="SSF46785">
    <property type="entry name" value="Winged helix' DNA-binding domain"/>
    <property type="match status" value="1"/>
</dbReference>
<dbReference type="NCBIfam" id="TIGR00738">
    <property type="entry name" value="rrf2_super"/>
    <property type="match status" value="1"/>
</dbReference>
<dbReference type="Pfam" id="PF02082">
    <property type="entry name" value="Rrf2"/>
    <property type="match status" value="1"/>
</dbReference>
<dbReference type="RefSeq" id="WP_082424891.1">
    <property type="nucleotide sequence ID" value="NZ_JAQEAM010000036.1"/>
</dbReference>
<dbReference type="GeneID" id="79855678"/>
<dbReference type="PANTHER" id="PTHR33221">
    <property type="entry name" value="WINGED HELIX-TURN-HELIX TRANSCRIPTIONAL REGULATOR, RRF2 FAMILY"/>
    <property type="match status" value="1"/>
</dbReference>
<dbReference type="EMBL" id="CYYV01000006">
    <property type="protein sequence ID" value="CUO13243.1"/>
    <property type="molecule type" value="Genomic_DNA"/>
</dbReference>
<dbReference type="CDD" id="cd00090">
    <property type="entry name" value="HTH_ARSR"/>
    <property type="match status" value="1"/>
</dbReference>
<evidence type="ECO:0000313" key="1">
    <source>
        <dbReference type="EMBL" id="CUO13243.1"/>
    </source>
</evidence>
<dbReference type="Gene3D" id="1.10.10.10">
    <property type="entry name" value="Winged helix-like DNA-binding domain superfamily/Winged helix DNA-binding domain"/>
    <property type="match status" value="1"/>
</dbReference>
<reference evidence="1 2" key="1">
    <citation type="submission" date="2015-09" db="EMBL/GenBank/DDBJ databases">
        <authorList>
            <consortium name="Pathogen Informatics"/>
        </authorList>
    </citation>
    <scope>NUCLEOTIDE SEQUENCE [LARGE SCALE GENOMIC DNA]</scope>
    <source>
        <strain evidence="1 2">2789STDY5608849</strain>
    </source>
</reference>
<protein>
    <submittedName>
        <fullName evidence="1">HTH-type transcriptional repressor NsrR</fullName>
    </submittedName>
</protein>
<dbReference type="PROSITE" id="PS51197">
    <property type="entry name" value="HTH_RRF2_2"/>
    <property type="match status" value="1"/>
</dbReference>
<dbReference type="GO" id="GO:0005829">
    <property type="term" value="C:cytosol"/>
    <property type="evidence" value="ECO:0007669"/>
    <property type="project" value="TreeGrafter"/>
</dbReference>
<dbReference type="Proteomes" id="UP000095706">
    <property type="component" value="Unassembled WGS sequence"/>
</dbReference>
<dbReference type="GO" id="GO:0003700">
    <property type="term" value="F:DNA-binding transcription factor activity"/>
    <property type="evidence" value="ECO:0007669"/>
    <property type="project" value="TreeGrafter"/>
</dbReference>
<name>A0A174CJ21_9FIRM</name>
<gene>
    <name evidence="1" type="primary">nsrR</name>
    <name evidence="1" type="ORF">ERS852406_01323</name>
</gene>
<dbReference type="InterPro" id="IPR036390">
    <property type="entry name" value="WH_DNA-bd_sf"/>
</dbReference>
<dbReference type="AlphaFoldDB" id="A0A174CJ21"/>
<sequence>MKRKDNNSGFFLFWRGAIMQLKITTDYAIRIVYYLACRGEVITASELAYELKIPESYIPKITKKLKEANIITACEGIKGGYSLVKKTEDISLFDIISSTEVTMKLNRCLEEDGFCSRNATEHCKVHKILLDVQQTYDNLLKGIKVSEIIKPDADELSE</sequence>
<dbReference type="InterPro" id="IPR011991">
    <property type="entry name" value="ArsR-like_HTH"/>
</dbReference>
<dbReference type="PANTHER" id="PTHR33221:SF2">
    <property type="entry name" value="TRANSCRIPTIONAL REGULATOR"/>
    <property type="match status" value="1"/>
</dbReference>
<proteinExistence type="predicted"/>
<dbReference type="InterPro" id="IPR036388">
    <property type="entry name" value="WH-like_DNA-bd_sf"/>
</dbReference>
<accession>A0A174CJ21</accession>
<dbReference type="InterPro" id="IPR000944">
    <property type="entry name" value="Tscrpt_reg_Rrf2"/>
</dbReference>
<evidence type="ECO:0000313" key="2">
    <source>
        <dbReference type="Proteomes" id="UP000095706"/>
    </source>
</evidence>
<organism evidence="1 2">
    <name type="scientific">Fusicatenibacter saccharivorans</name>
    <dbReference type="NCBI Taxonomy" id="1150298"/>
    <lineage>
        <taxon>Bacteria</taxon>
        <taxon>Bacillati</taxon>
        <taxon>Bacillota</taxon>
        <taxon>Clostridia</taxon>
        <taxon>Lachnospirales</taxon>
        <taxon>Lachnospiraceae</taxon>
        <taxon>Fusicatenibacter</taxon>
    </lineage>
</organism>